<dbReference type="InterPro" id="IPR039538">
    <property type="entry name" value="BetI_C"/>
</dbReference>
<feature type="DNA-binding region" description="H-T-H motif" evidence="5">
    <location>
        <begin position="48"/>
        <end position="67"/>
    </location>
</feature>
<keyword evidence="2" id="KW-0805">Transcription regulation</keyword>
<dbReference type="STRING" id="48936.NJ75_01987"/>
<dbReference type="RefSeq" id="WP_039333917.1">
    <property type="nucleotide sequence ID" value="NZ_JRVC01000008.1"/>
</dbReference>
<keyword evidence="4" id="KW-0804">Transcription</keyword>
<keyword evidence="8" id="KW-1185">Reference proteome</keyword>
<dbReference type="GO" id="GO:0000976">
    <property type="term" value="F:transcription cis-regulatory region binding"/>
    <property type="evidence" value="ECO:0007669"/>
    <property type="project" value="TreeGrafter"/>
</dbReference>
<reference evidence="7 8" key="1">
    <citation type="submission" date="2014-10" db="EMBL/GenBank/DDBJ databases">
        <title>Draft genome sequence of Novosphingobium subterraneum DSM 12447.</title>
        <authorList>
            <person name="Gan H.M."/>
            <person name="Gan H.Y."/>
            <person name="Savka M.A."/>
        </authorList>
    </citation>
    <scope>NUCLEOTIDE SEQUENCE [LARGE SCALE GENOMIC DNA]</scope>
    <source>
        <strain evidence="7 8">DSM 12447</strain>
    </source>
</reference>
<dbReference type="Pfam" id="PF13977">
    <property type="entry name" value="TetR_C_6"/>
    <property type="match status" value="1"/>
</dbReference>
<dbReference type="Gene3D" id="1.10.357.10">
    <property type="entry name" value="Tetracycline Repressor, domain 2"/>
    <property type="match status" value="1"/>
</dbReference>
<dbReference type="GO" id="GO:0003700">
    <property type="term" value="F:DNA-binding transcription factor activity"/>
    <property type="evidence" value="ECO:0007669"/>
    <property type="project" value="TreeGrafter"/>
</dbReference>
<dbReference type="SUPFAM" id="SSF46689">
    <property type="entry name" value="Homeodomain-like"/>
    <property type="match status" value="1"/>
</dbReference>
<dbReference type="InterPro" id="IPR009057">
    <property type="entry name" value="Homeodomain-like_sf"/>
</dbReference>
<dbReference type="InterPro" id="IPR050109">
    <property type="entry name" value="HTH-type_TetR-like_transc_reg"/>
</dbReference>
<evidence type="ECO:0000256" key="5">
    <source>
        <dbReference type="PROSITE-ProRule" id="PRU00335"/>
    </source>
</evidence>
<dbReference type="PATRIC" id="fig|48936.3.peg.1995"/>
<gene>
    <name evidence="7" type="ORF">NJ75_01987</name>
</gene>
<organism evidence="7 8">
    <name type="scientific">Novosphingobium subterraneum</name>
    <dbReference type="NCBI Taxonomy" id="48936"/>
    <lineage>
        <taxon>Bacteria</taxon>
        <taxon>Pseudomonadati</taxon>
        <taxon>Pseudomonadota</taxon>
        <taxon>Alphaproteobacteria</taxon>
        <taxon>Sphingomonadales</taxon>
        <taxon>Sphingomonadaceae</taxon>
        <taxon>Novosphingobium</taxon>
    </lineage>
</organism>
<dbReference type="PROSITE" id="PS50977">
    <property type="entry name" value="HTH_TETR_2"/>
    <property type="match status" value="1"/>
</dbReference>
<sequence length="226" mass="25053">MAALPETLDTDLPSARRPGTYARGTETVDAIIKAALRVLIDEGAGAFTIRRIAAECGMKVGNVSYHFPKKELLIQTLLDDIIGNYDKLLERTVRQPGLDAEERLRLIVVMCLDDIAGKRTTRLFTELWALANHNEFVADRVRLFYQRVHESIAEYIAELNPSLSAQEVRDVALYISASMEGATPFLGYQKPWASRMSAYTAIATHALVSLAKSITSAEIAGLTNRR</sequence>
<comment type="caution">
    <text evidence="7">The sequence shown here is derived from an EMBL/GenBank/DDBJ whole genome shotgun (WGS) entry which is preliminary data.</text>
</comment>
<dbReference type="PANTHER" id="PTHR30055">
    <property type="entry name" value="HTH-TYPE TRANSCRIPTIONAL REGULATOR RUTR"/>
    <property type="match status" value="1"/>
</dbReference>
<dbReference type="InterPro" id="IPR036271">
    <property type="entry name" value="Tet_transcr_reg_TetR-rel_C_sf"/>
</dbReference>
<dbReference type="PRINTS" id="PR00455">
    <property type="entry name" value="HTHTETR"/>
</dbReference>
<dbReference type="InterPro" id="IPR001647">
    <property type="entry name" value="HTH_TetR"/>
</dbReference>
<feature type="domain" description="HTH tetR-type" evidence="6">
    <location>
        <begin position="25"/>
        <end position="85"/>
    </location>
</feature>
<dbReference type="EMBL" id="JRVC01000008">
    <property type="protein sequence ID" value="KHS46751.1"/>
    <property type="molecule type" value="Genomic_DNA"/>
</dbReference>
<proteinExistence type="predicted"/>
<dbReference type="Pfam" id="PF00440">
    <property type="entry name" value="TetR_N"/>
    <property type="match status" value="1"/>
</dbReference>
<evidence type="ECO:0000256" key="1">
    <source>
        <dbReference type="ARBA" id="ARBA00022491"/>
    </source>
</evidence>
<evidence type="ECO:0000259" key="6">
    <source>
        <dbReference type="PROSITE" id="PS50977"/>
    </source>
</evidence>
<keyword evidence="3 5" id="KW-0238">DNA-binding</keyword>
<dbReference type="SUPFAM" id="SSF48498">
    <property type="entry name" value="Tetracyclin repressor-like, C-terminal domain"/>
    <property type="match status" value="1"/>
</dbReference>
<accession>A0A0B8ZKJ7</accession>
<evidence type="ECO:0000256" key="2">
    <source>
        <dbReference type="ARBA" id="ARBA00023015"/>
    </source>
</evidence>
<evidence type="ECO:0000256" key="3">
    <source>
        <dbReference type="ARBA" id="ARBA00023125"/>
    </source>
</evidence>
<name>A0A0B8ZKJ7_9SPHN</name>
<dbReference type="PANTHER" id="PTHR30055:SF175">
    <property type="entry name" value="HTH-TYPE TRANSCRIPTIONAL REPRESSOR KSTR2"/>
    <property type="match status" value="1"/>
</dbReference>
<evidence type="ECO:0000313" key="8">
    <source>
        <dbReference type="Proteomes" id="UP000031338"/>
    </source>
</evidence>
<protein>
    <submittedName>
        <fullName evidence="7">TetR family transcriptional regulator</fullName>
    </submittedName>
</protein>
<dbReference type="Proteomes" id="UP000031338">
    <property type="component" value="Unassembled WGS sequence"/>
</dbReference>
<dbReference type="AlphaFoldDB" id="A0A0B8ZKJ7"/>
<evidence type="ECO:0000313" key="7">
    <source>
        <dbReference type="EMBL" id="KHS46751.1"/>
    </source>
</evidence>
<keyword evidence="1" id="KW-0678">Repressor</keyword>
<evidence type="ECO:0000256" key="4">
    <source>
        <dbReference type="ARBA" id="ARBA00023163"/>
    </source>
</evidence>